<dbReference type="Pfam" id="PF01974">
    <property type="entry name" value="tRNA_int_endo"/>
    <property type="match status" value="1"/>
</dbReference>
<accession>A0AAJ7E1N5</accession>
<keyword evidence="9" id="KW-0378">Hydrolase</keyword>
<dbReference type="GO" id="GO:0000214">
    <property type="term" value="C:tRNA-intron endonuclease complex"/>
    <property type="evidence" value="ECO:0007669"/>
    <property type="project" value="UniProtKB-UniRule"/>
</dbReference>
<dbReference type="Gene3D" id="3.40.1350.10">
    <property type="match status" value="1"/>
</dbReference>
<proteinExistence type="inferred from homology"/>
<evidence type="ECO:0000313" key="8">
    <source>
        <dbReference type="Proteomes" id="UP000695007"/>
    </source>
</evidence>
<evidence type="ECO:0000256" key="2">
    <source>
        <dbReference type="ARBA" id="ARBA00022694"/>
    </source>
</evidence>
<feature type="domain" description="tRNA intron endonuclease catalytic" evidence="7">
    <location>
        <begin position="330"/>
        <end position="418"/>
    </location>
</feature>
<gene>
    <name evidence="9" type="primary">LOC105367520</name>
</gene>
<dbReference type="PIRSF" id="PIRSF011789">
    <property type="entry name" value="tRNA_splic_SEN2"/>
    <property type="match status" value="1"/>
</dbReference>
<dbReference type="SUPFAM" id="SSF53032">
    <property type="entry name" value="tRNA-intron endonuclease catalytic domain-like"/>
    <property type="match status" value="1"/>
</dbReference>
<keyword evidence="9" id="KW-0255">Endonuclease</keyword>
<dbReference type="GO" id="GO:0003676">
    <property type="term" value="F:nucleic acid binding"/>
    <property type="evidence" value="ECO:0007669"/>
    <property type="project" value="InterPro"/>
</dbReference>
<dbReference type="KEGG" id="csol:105367520"/>
<feature type="region of interest" description="Disordered" evidence="6">
    <location>
        <begin position="109"/>
        <end position="148"/>
    </location>
</feature>
<dbReference type="InterPro" id="IPR006676">
    <property type="entry name" value="tRNA_splic"/>
</dbReference>
<sequence>MEIKEPKRKKRIRLEPKSSLPLVFGSKGELTKFHANLTSLGSCIADPTEMEMIFKMGYFGKGSLSKSHPSFGRIRYGAPPIIRNRQWKRRQDWISEVRKLSIESFLGDEKNENDQSENDDKINKYNKDNSHTAENVDEKFRDSSDVNERINSNCDADNLAVSETLPNNEKSTNDIEILDNEINNIQTNGQDNQAHMEMEVDEVVLDSTEEEDICETKADNHQPNNFDKDNLIDKCQEVQIISEYNKDGSDLQGKVLVLPDSDSDTENYLTEIKPEVKHENFPVRETLHLTFEETFFLMYGLGCLRVIDFDGKYLNIEEIWNYFCKEQKCFLQKYVTYHYFRSKGWVVKSGLKYGGDFLLYKEGPPFYHSSYIVIIDVLDAVTFKRIENKTMRNMTWNKFIGLERLAEAVGKEVLFAQVLWPSSVPVDIIPISPDVLAQFTVRELLWRRWKLNQDISSINLEDDDEDGYSS</sequence>
<reference evidence="9" key="1">
    <citation type="submission" date="2025-08" db="UniProtKB">
        <authorList>
            <consortium name="RefSeq"/>
        </authorList>
    </citation>
    <scope>IDENTIFICATION</scope>
</reference>
<evidence type="ECO:0000256" key="5">
    <source>
        <dbReference type="PIRSR" id="PIRSR011789-1"/>
    </source>
</evidence>
<feature type="active site" evidence="5">
    <location>
        <position position="360"/>
    </location>
</feature>
<dbReference type="PANTHER" id="PTHR21227:SF0">
    <property type="entry name" value="TRNA-SPLICING ENDONUCLEASE SUBUNIT SEN2"/>
    <property type="match status" value="1"/>
</dbReference>
<dbReference type="AlphaFoldDB" id="A0AAJ7E1N5"/>
<keyword evidence="8" id="KW-1185">Reference proteome</keyword>
<dbReference type="RefSeq" id="XP_011504564.1">
    <property type="nucleotide sequence ID" value="XM_011506262.1"/>
</dbReference>
<feature type="active site" evidence="5">
    <location>
        <position position="368"/>
    </location>
</feature>
<dbReference type="InterPro" id="IPR006677">
    <property type="entry name" value="tRNA_intron_Endonuc_cat-like"/>
</dbReference>
<dbReference type="CDD" id="cd22363">
    <property type="entry name" value="tRNA-intron_lyase_C"/>
    <property type="match status" value="1"/>
</dbReference>
<dbReference type="CTD" id="80746"/>
<evidence type="ECO:0000256" key="1">
    <source>
        <dbReference type="ARBA" id="ARBA00008078"/>
    </source>
</evidence>
<dbReference type="InterPro" id="IPR011856">
    <property type="entry name" value="tRNA_endonuc-like_dom_sf"/>
</dbReference>
<organism evidence="8 9">
    <name type="scientific">Ceratosolen solmsi marchali</name>
    <dbReference type="NCBI Taxonomy" id="326594"/>
    <lineage>
        <taxon>Eukaryota</taxon>
        <taxon>Metazoa</taxon>
        <taxon>Ecdysozoa</taxon>
        <taxon>Arthropoda</taxon>
        <taxon>Hexapoda</taxon>
        <taxon>Insecta</taxon>
        <taxon>Pterygota</taxon>
        <taxon>Neoptera</taxon>
        <taxon>Endopterygota</taxon>
        <taxon>Hymenoptera</taxon>
        <taxon>Apocrita</taxon>
        <taxon>Proctotrupomorpha</taxon>
        <taxon>Chalcidoidea</taxon>
        <taxon>Agaonidae</taxon>
        <taxon>Agaoninae</taxon>
        <taxon>Ceratosolen</taxon>
    </lineage>
</organism>
<dbReference type="GO" id="GO:0000379">
    <property type="term" value="P:tRNA-type intron splice site recognition and cleavage"/>
    <property type="evidence" value="ECO:0007669"/>
    <property type="project" value="TreeGrafter"/>
</dbReference>
<protein>
    <recommendedName>
        <fullName evidence="4">tRNA-splicing endonuclease subunit Sen2</fullName>
        <ecNumber evidence="4">4.6.1.16</ecNumber>
    </recommendedName>
</protein>
<evidence type="ECO:0000256" key="6">
    <source>
        <dbReference type="SAM" id="MobiDB-lite"/>
    </source>
</evidence>
<dbReference type="InterPro" id="IPR016589">
    <property type="entry name" value="tRNA_splic_SEN2"/>
</dbReference>
<evidence type="ECO:0000256" key="4">
    <source>
        <dbReference type="PIRNR" id="PIRNR011789"/>
    </source>
</evidence>
<dbReference type="PANTHER" id="PTHR21227">
    <property type="entry name" value="TRNA-SPLICING ENDONUCLEASE SUBUNIT SEN2"/>
    <property type="match status" value="1"/>
</dbReference>
<dbReference type="Proteomes" id="UP000695007">
    <property type="component" value="Unplaced"/>
</dbReference>
<evidence type="ECO:0000256" key="3">
    <source>
        <dbReference type="ARBA" id="ARBA00023239"/>
    </source>
</evidence>
<evidence type="ECO:0000259" key="7">
    <source>
        <dbReference type="Pfam" id="PF01974"/>
    </source>
</evidence>
<evidence type="ECO:0000313" key="9">
    <source>
        <dbReference type="RefSeq" id="XP_011504564.1"/>
    </source>
</evidence>
<name>A0AAJ7E1N5_9HYME</name>
<dbReference type="GeneID" id="105367520"/>
<dbReference type="NCBIfam" id="TIGR00324">
    <property type="entry name" value="endA"/>
    <property type="match status" value="1"/>
</dbReference>
<keyword evidence="2 4" id="KW-0819">tRNA processing</keyword>
<dbReference type="GO" id="GO:0000213">
    <property type="term" value="F:tRNA-intron lyase activity"/>
    <property type="evidence" value="ECO:0007669"/>
    <property type="project" value="UniProtKB-UniRule"/>
</dbReference>
<dbReference type="GO" id="GO:0005737">
    <property type="term" value="C:cytoplasm"/>
    <property type="evidence" value="ECO:0007669"/>
    <property type="project" value="TreeGrafter"/>
</dbReference>
<keyword evidence="3 4" id="KW-0456">Lyase</keyword>
<keyword evidence="9" id="KW-0540">Nuclease</keyword>
<comment type="similarity">
    <text evidence="1 4">Belongs to the tRNA-intron endonuclease family.</text>
</comment>
<dbReference type="InterPro" id="IPR036167">
    <property type="entry name" value="tRNA_intron_Endo_cat-like_sf"/>
</dbReference>
<comment type="function">
    <text evidence="4">Constitutes one of the two catalytic subunit of the tRNA-splicing endonuclease complex, a complex responsible for identification and cleavage of the splice sites in pre-tRNA. It cleaves pre-tRNA at the 5'- and 3'-splice sites to release the intron. The products are an intron and two tRNA half-molecules bearing 2',3'-cyclic phosphate and 5'-OH termini. There are no conserved sequences at the splice sites, but the intron is invariably located at the same site in the gene, placing the splice sites an invariant distance from the constant structural features of the tRNA body.</text>
</comment>
<dbReference type="EC" id="4.6.1.16" evidence="4"/>
<feature type="active site" evidence="5">
    <location>
        <position position="411"/>
    </location>
</feature>